<keyword evidence="8 14" id="KW-0732">Signal</keyword>
<dbReference type="EMBL" id="JAODAN010000005">
    <property type="protein sequence ID" value="KAK1924058.1"/>
    <property type="molecule type" value="Genomic_DNA"/>
</dbReference>
<evidence type="ECO:0000256" key="12">
    <source>
        <dbReference type="ARBA" id="ARBA00023180"/>
    </source>
</evidence>
<dbReference type="SMART" id="SM00747">
    <property type="entry name" value="CFEM"/>
    <property type="match status" value="2"/>
</dbReference>
<dbReference type="PANTHER" id="PTHR37928:SF1">
    <property type="entry name" value="CFEM DOMAIN PROTEIN (AFU_ORTHOLOGUE AFUA_6G14090)"/>
    <property type="match status" value="1"/>
</dbReference>
<evidence type="ECO:0000256" key="1">
    <source>
        <dbReference type="ARBA" id="ARBA00004609"/>
    </source>
</evidence>
<keyword evidence="10" id="KW-0472">Membrane</keyword>
<evidence type="ECO:0000256" key="6">
    <source>
        <dbReference type="ARBA" id="ARBA00022617"/>
    </source>
</evidence>
<evidence type="ECO:0000256" key="3">
    <source>
        <dbReference type="ARBA" id="ARBA00010031"/>
    </source>
</evidence>
<evidence type="ECO:0000256" key="5">
    <source>
        <dbReference type="ARBA" id="ARBA00022525"/>
    </source>
</evidence>
<accession>A0AAD9FQ62</accession>
<dbReference type="InterPro" id="IPR051735">
    <property type="entry name" value="CFEM_domain"/>
</dbReference>
<dbReference type="PANTHER" id="PTHR37928">
    <property type="entry name" value="CFEM DOMAIN PROTEIN (AFU_ORTHOLOGUE AFUA_6G14090)"/>
    <property type="match status" value="1"/>
</dbReference>
<evidence type="ECO:0000256" key="13">
    <source>
        <dbReference type="ARBA" id="ARBA00023288"/>
    </source>
</evidence>
<evidence type="ECO:0000313" key="16">
    <source>
        <dbReference type="EMBL" id="KAK1924058.1"/>
    </source>
</evidence>
<keyword evidence="11" id="KW-1015">Disulfide bond</keyword>
<dbReference type="GO" id="GO:0005886">
    <property type="term" value="C:plasma membrane"/>
    <property type="evidence" value="ECO:0007669"/>
    <property type="project" value="UniProtKB-SubCell"/>
</dbReference>
<dbReference type="GO" id="GO:0005576">
    <property type="term" value="C:extracellular region"/>
    <property type="evidence" value="ECO:0007669"/>
    <property type="project" value="UniProtKB-SubCell"/>
</dbReference>
<keyword evidence="13" id="KW-0449">Lipoprotein</keyword>
<keyword evidence="5" id="KW-0964">Secreted</keyword>
<evidence type="ECO:0000256" key="14">
    <source>
        <dbReference type="SAM" id="SignalP"/>
    </source>
</evidence>
<proteinExistence type="inferred from homology"/>
<feature type="domain" description="CFEM" evidence="15">
    <location>
        <begin position="116"/>
        <end position="178"/>
    </location>
</feature>
<dbReference type="GO" id="GO:0046872">
    <property type="term" value="F:metal ion binding"/>
    <property type="evidence" value="ECO:0007669"/>
    <property type="project" value="UniProtKB-KW"/>
</dbReference>
<comment type="subcellular location">
    <subcellularLocation>
        <location evidence="1">Cell membrane</location>
        <topology evidence="1">Lipid-anchor</topology>
        <topology evidence="1">GPI-anchor</topology>
    </subcellularLocation>
    <subcellularLocation>
        <location evidence="2">Secreted</location>
    </subcellularLocation>
</comment>
<evidence type="ECO:0000256" key="10">
    <source>
        <dbReference type="ARBA" id="ARBA00023136"/>
    </source>
</evidence>
<keyword evidence="4" id="KW-1003">Cell membrane</keyword>
<protein>
    <recommendedName>
        <fullName evidence="15">CFEM domain-containing protein</fullName>
    </recommendedName>
</protein>
<name>A0AAD9FQ62_PAPLA</name>
<evidence type="ECO:0000259" key="15">
    <source>
        <dbReference type="SMART" id="SM00747"/>
    </source>
</evidence>
<keyword evidence="17" id="KW-1185">Reference proteome</keyword>
<keyword evidence="12" id="KW-0325">Glycoprotein</keyword>
<evidence type="ECO:0000256" key="7">
    <source>
        <dbReference type="ARBA" id="ARBA00022723"/>
    </source>
</evidence>
<dbReference type="Proteomes" id="UP001182556">
    <property type="component" value="Unassembled WGS sequence"/>
</dbReference>
<sequence>MRAFTVLLALVPAVASVDPPPWPTNVPFPPSPRIPPCLSACIDRFGSPCLPLDTPCLCNNPGTINKLSQCLPTVCSGAELDDARDAEFHMCVDNGYDPPPPPPVARRSVTPRQIGFPTNLPACAQPCMDNLTARCQPPTIQCVCADTANIDDAAQCVQNFCTGADLQNAVNDVLFMCDGITPAASGGSASATNNTTVTATTVTNAVTNTATATITDGIVGTVNTSATGTNSTVARSSASTPAPASSIVTSATSVIVNTSTHAGSSSTSATSHGAGYPAATHVVGTFMGGLVVVGAAVIGL</sequence>
<evidence type="ECO:0000256" key="2">
    <source>
        <dbReference type="ARBA" id="ARBA00004613"/>
    </source>
</evidence>
<dbReference type="Pfam" id="PF05730">
    <property type="entry name" value="CFEM"/>
    <property type="match status" value="2"/>
</dbReference>
<reference evidence="16" key="1">
    <citation type="submission" date="2023-02" db="EMBL/GenBank/DDBJ databases">
        <title>Identification and recombinant expression of a fungal hydrolase from Papiliotrema laurentii that hydrolyzes apple cutin and clears colloidal polyester polyurethane.</title>
        <authorList>
            <consortium name="DOE Joint Genome Institute"/>
            <person name="Roman V.A."/>
            <person name="Bojanowski C."/>
            <person name="Crable B.R."/>
            <person name="Wagner D.N."/>
            <person name="Hung C.S."/>
            <person name="Nadeau L.J."/>
            <person name="Schratz L."/>
            <person name="Haridas S."/>
            <person name="Pangilinan J."/>
            <person name="Lipzen A."/>
            <person name="Na H."/>
            <person name="Yan M."/>
            <person name="Ng V."/>
            <person name="Grigoriev I.V."/>
            <person name="Spatafora J.W."/>
            <person name="Barlow D."/>
            <person name="Biffinger J."/>
            <person name="Kelley-Loughnane N."/>
            <person name="Varaljay V.A."/>
            <person name="Crookes-Goodson W.J."/>
        </authorList>
    </citation>
    <scope>NUCLEOTIDE SEQUENCE</scope>
    <source>
        <strain evidence="16">5307AH</strain>
    </source>
</reference>
<gene>
    <name evidence="16" type="ORF">DB88DRAFT_526601</name>
</gene>
<feature type="signal peptide" evidence="14">
    <location>
        <begin position="1"/>
        <end position="16"/>
    </location>
</feature>
<keyword evidence="9" id="KW-0408">Iron</keyword>
<evidence type="ECO:0000256" key="4">
    <source>
        <dbReference type="ARBA" id="ARBA00022475"/>
    </source>
</evidence>
<feature type="chain" id="PRO_5041959519" description="CFEM domain-containing protein" evidence="14">
    <location>
        <begin position="17"/>
        <end position="300"/>
    </location>
</feature>
<evidence type="ECO:0000313" key="17">
    <source>
        <dbReference type="Proteomes" id="UP001182556"/>
    </source>
</evidence>
<keyword evidence="7" id="KW-0479">Metal-binding</keyword>
<evidence type="ECO:0000256" key="11">
    <source>
        <dbReference type="ARBA" id="ARBA00023157"/>
    </source>
</evidence>
<evidence type="ECO:0000256" key="8">
    <source>
        <dbReference type="ARBA" id="ARBA00022729"/>
    </source>
</evidence>
<dbReference type="InterPro" id="IPR008427">
    <property type="entry name" value="Extracellular_membr_CFEM_dom"/>
</dbReference>
<dbReference type="AlphaFoldDB" id="A0AAD9FQ62"/>
<comment type="similarity">
    <text evidence="3">Belongs to the RBT5 family.</text>
</comment>
<comment type="caution">
    <text evidence="16">The sequence shown here is derived from an EMBL/GenBank/DDBJ whole genome shotgun (WGS) entry which is preliminary data.</text>
</comment>
<feature type="domain" description="CFEM" evidence="15">
    <location>
        <begin position="30"/>
        <end position="92"/>
    </location>
</feature>
<organism evidence="16 17">
    <name type="scientific">Papiliotrema laurentii</name>
    <name type="common">Cryptococcus laurentii</name>
    <dbReference type="NCBI Taxonomy" id="5418"/>
    <lineage>
        <taxon>Eukaryota</taxon>
        <taxon>Fungi</taxon>
        <taxon>Dikarya</taxon>
        <taxon>Basidiomycota</taxon>
        <taxon>Agaricomycotina</taxon>
        <taxon>Tremellomycetes</taxon>
        <taxon>Tremellales</taxon>
        <taxon>Rhynchogastremaceae</taxon>
        <taxon>Papiliotrema</taxon>
    </lineage>
</organism>
<evidence type="ECO:0000256" key="9">
    <source>
        <dbReference type="ARBA" id="ARBA00023004"/>
    </source>
</evidence>
<keyword evidence="6" id="KW-0349">Heme</keyword>